<comment type="similarity">
    <text evidence="1">Belongs to the SNW family.</text>
</comment>
<proteinExistence type="inferred from homology"/>
<reference evidence="5" key="1">
    <citation type="submission" date="2016-10" db="EMBL/GenBank/DDBJ databases">
        <authorList>
            <person name="Benchimol M."/>
            <person name="Almeida L.G."/>
            <person name="Vasconcelos A.T."/>
            <person name="Perreira-Neves A."/>
            <person name="Rosa I.A."/>
            <person name="Tasca T."/>
            <person name="Bogo M.R."/>
            <person name="de Souza W."/>
        </authorList>
    </citation>
    <scope>NUCLEOTIDE SEQUENCE [LARGE SCALE GENOMIC DNA]</scope>
    <source>
        <strain evidence="5">K</strain>
    </source>
</reference>
<dbReference type="GO" id="GO:0000398">
    <property type="term" value="P:mRNA splicing, via spliceosome"/>
    <property type="evidence" value="ECO:0007669"/>
    <property type="project" value="InterPro"/>
</dbReference>
<keyword evidence="6" id="KW-1185">Reference proteome</keyword>
<feature type="domain" description="SKI-interacting protein SKIP SNW" evidence="4">
    <location>
        <begin position="55"/>
        <end position="199"/>
    </location>
</feature>
<dbReference type="Proteomes" id="UP000179807">
    <property type="component" value="Unassembled WGS sequence"/>
</dbReference>
<dbReference type="GO" id="GO:0005681">
    <property type="term" value="C:spliceosomal complex"/>
    <property type="evidence" value="ECO:0007669"/>
    <property type="project" value="InterPro"/>
</dbReference>
<accession>A0A1J4JN61</accession>
<dbReference type="VEuPathDB" id="TrichDB:TRFO_34708"/>
<dbReference type="AlphaFoldDB" id="A0A1J4JN61"/>
<dbReference type="RefSeq" id="XP_068352078.1">
    <property type="nucleotide sequence ID" value="XM_068509818.1"/>
</dbReference>
<dbReference type="GeneID" id="94844522"/>
<dbReference type="InterPro" id="IPR004015">
    <property type="entry name" value="SKI-int_prot_SKIP_SNW-dom"/>
</dbReference>
<sequence>MLSIRSSQVIPIPAKQPSIEAKEAMNRQVQQSILETLEAKQGPVRTTGTVSTVRYHGENEYEVRIAEKRYDPLDPSHFRNRTPLTLQNEDPEPILTEPTKKLTPEEEAYWSVPSCVSNWRNPAGYVIPMDKRVGADARRFEQPQLSDKFANLAKALEITSKAINESIAQRSLIERQLQQKKKREEEEKMREEARRINEQKRLINRNKTEEEKKMSQLLEEARENRKRLNRKTRMRREFQANPAGGEFTGIGSEFAGRDTSAQVPLGLPITNQPLEDEFDAKLYDKEGGIDAGYQDEDAYNVYDKPLFVNAELKTYVPFGDDRKYSESSSKYAVSVNGENADRPKMASGYIVSFRAGEKQTPDTKAGLYFPGRKMDESD</sequence>
<dbReference type="EMBL" id="MLAK01001031">
    <property type="protein sequence ID" value="OHS98941.1"/>
    <property type="molecule type" value="Genomic_DNA"/>
</dbReference>
<dbReference type="PANTHER" id="PTHR12096">
    <property type="entry name" value="NUCLEAR PROTEIN SKIP-RELATED"/>
    <property type="match status" value="1"/>
</dbReference>
<evidence type="ECO:0000313" key="6">
    <source>
        <dbReference type="Proteomes" id="UP000179807"/>
    </source>
</evidence>
<name>A0A1J4JN61_9EUKA</name>
<gene>
    <name evidence="5" type="ORF">TRFO_34708</name>
</gene>
<evidence type="ECO:0000256" key="1">
    <source>
        <dbReference type="ARBA" id="ARBA00010197"/>
    </source>
</evidence>
<dbReference type="InterPro" id="IPR017862">
    <property type="entry name" value="SKI-int_prot_SKIP"/>
</dbReference>
<protein>
    <submittedName>
        <fullName evidence="5">SKIP/SNW domain containing protein</fullName>
    </submittedName>
</protein>
<comment type="caution">
    <text evidence="5">The sequence shown here is derived from an EMBL/GenBank/DDBJ whole genome shotgun (WGS) entry which is preliminary data.</text>
</comment>
<feature type="coiled-coil region" evidence="2">
    <location>
        <begin position="163"/>
        <end position="231"/>
    </location>
</feature>
<evidence type="ECO:0000256" key="3">
    <source>
        <dbReference type="SAM" id="MobiDB-lite"/>
    </source>
</evidence>
<dbReference type="OrthoDB" id="10266404at2759"/>
<evidence type="ECO:0000313" key="5">
    <source>
        <dbReference type="EMBL" id="OHS98941.1"/>
    </source>
</evidence>
<dbReference type="Pfam" id="PF02731">
    <property type="entry name" value="SKIP_SNW"/>
    <property type="match status" value="1"/>
</dbReference>
<feature type="region of interest" description="Disordered" evidence="3">
    <location>
        <begin position="74"/>
        <end position="97"/>
    </location>
</feature>
<evidence type="ECO:0000259" key="4">
    <source>
        <dbReference type="Pfam" id="PF02731"/>
    </source>
</evidence>
<keyword evidence="2" id="KW-0175">Coiled coil</keyword>
<evidence type="ECO:0000256" key="2">
    <source>
        <dbReference type="SAM" id="Coils"/>
    </source>
</evidence>
<organism evidence="5 6">
    <name type="scientific">Tritrichomonas foetus</name>
    <dbReference type="NCBI Taxonomy" id="1144522"/>
    <lineage>
        <taxon>Eukaryota</taxon>
        <taxon>Metamonada</taxon>
        <taxon>Parabasalia</taxon>
        <taxon>Tritrichomonadida</taxon>
        <taxon>Tritrichomonadidae</taxon>
        <taxon>Tritrichomonas</taxon>
    </lineage>
</organism>